<evidence type="ECO:0000259" key="5">
    <source>
        <dbReference type="PROSITE" id="PS01124"/>
    </source>
</evidence>
<dbReference type="EMBL" id="JBHTAI010000002">
    <property type="protein sequence ID" value="MFC7147664.1"/>
    <property type="molecule type" value="Genomic_DNA"/>
</dbReference>
<reference evidence="7" key="1">
    <citation type="journal article" date="2019" name="Int. J. Syst. Evol. Microbiol.">
        <title>The Global Catalogue of Microorganisms (GCM) 10K type strain sequencing project: providing services to taxonomists for standard genome sequencing and annotation.</title>
        <authorList>
            <consortium name="The Broad Institute Genomics Platform"/>
            <consortium name="The Broad Institute Genome Sequencing Center for Infectious Disease"/>
            <person name="Wu L."/>
            <person name="Ma J."/>
        </authorList>
    </citation>
    <scope>NUCLEOTIDE SEQUENCE [LARGE SCALE GENOMIC DNA]</scope>
    <source>
        <strain evidence="7">KCTC 12907</strain>
    </source>
</reference>
<dbReference type="RefSeq" id="WP_378048266.1">
    <property type="nucleotide sequence ID" value="NZ_JBHMDN010000016.1"/>
</dbReference>
<dbReference type="InterPro" id="IPR018060">
    <property type="entry name" value="HTH_AraC"/>
</dbReference>
<keyword evidence="2" id="KW-0238">DNA-binding</keyword>
<keyword evidence="7" id="KW-1185">Reference proteome</keyword>
<accession>A0ABW2F6H8</accession>
<proteinExistence type="predicted"/>
<feature type="domain" description="HTH araC/xylS-type" evidence="5">
    <location>
        <begin position="641"/>
        <end position="740"/>
    </location>
</feature>
<keyword evidence="4" id="KW-0812">Transmembrane</keyword>
<evidence type="ECO:0000313" key="7">
    <source>
        <dbReference type="Proteomes" id="UP001596378"/>
    </source>
</evidence>
<feature type="transmembrane region" description="Helical" evidence="4">
    <location>
        <begin position="12"/>
        <end position="32"/>
    </location>
</feature>
<organism evidence="6 7">
    <name type="scientific">Cohnella cellulosilytica</name>
    <dbReference type="NCBI Taxonomy" id="986710"/>
    <lineage>
        <taxon>Bacteria</taxon>
        <taxon>Bacillati</taxon>
        <taxon>Bacillota</taxon>
        <taxon>Bacilli</taxon>
        <taxon>Bacillales</taxon>
        <taxon>Paenibacillaceae</taxon>
        <taxon>Cohnella</taxon>
    </lineage>
</organism>
<dbReference type="PROSITE" id="PS00041">
    <property type="entry name" value="HTH_ARAC_FAMILY_1"/>
    <property type="match status" value="1"/>
</dbReference>
<sequence>MRKTWYYRLLFSYMPVFFLMISFLFFIFFQVLSERAQQDTSRIYASVNNQMMQSVEQTLSAIDQLMVTMQTRNSNSPEFNLLDYFNQSGQPPAFFTYQATKEFNNMKQLNPLIHSVYLVRDSDSYVLSSNTVAPLERYADRDFVGGLRQDGYSYHWTDRRPFKEFQSSREEEVVSLARKYLTNRGESGLMIVNVRVSALEQLVSQRIDRKSSYVTITGKGGEPLFMATDEPSGRTAIAATVSDYTGWTYESGLAKGSGFALLRTFSNVWIALALLVALAGLLAIFYMTHRNYRPLRELISKLDRISRASGARGGEERNEFHYIESTLDSLVQRFNLFKSQSDLNIGYRKKSIFLEAMSGSRSLASEEWNAEMESHGFTGGFKQAAVVIVSIDKYSDALSRYKEQDMILFRFIIQNMYVELVQKHGLRSWSEWINDKEMCGFVYVQEDDSLALTDRILKLSDNALQWIRSNLTFTVTIGVGKAADGVAQLKTSYKSAVEAVNCRAVLGSDRTIGYWETEEGASVELYAHLERIRRLVYAFRMMEPDWRSKYAAMYEQYRSNRLKRDDIVNLLNYFAYHLFEQIQGTMLDDEAVETNKAIMRDIIDQFEALEDAQEEILGILEKLEYVMAEKTAKGGAGEIAIRMRDYIDENVANPDLSLVHLSEQFDIPSKNVSALFKEQFDIKFIDFLIDRRVELAKELLRGSDLSVQEIGQRVGYLNPVSFTRVFKRIVGIPPGDYRRERSG</sequence>
<keyword evidence="4" id="KW-0472">Membrane</keyword>
<feature type="transmembrane region" description="Helical" evidence="4">
    <location>
        <begin position="268"/>
        <end position="287"/>
    </location>
</feature>
<dbReference type="SUPFAM" id="SSF46689">
    <property type="entry name" value="Homeodomain-like"/>
    <property type="match status" value="1"/>
</dbReference>
<dbReference type="InterPro" id="IPR009057">
    <property type="entry name" value="Homeodomain-like_sf"/>
</dbReference>
<name>A0ABW2F6H8_9BACL</name>
<evidence type="ECO:0000256" key="2">
    <source>
        <dbReference type="ARBA" id="ARBA00023125"/>
    </source>
</evidence>
<evidence type="ECO:0000256" key="3">
    <source>
        <dbReference type="ARBA" id="ARBA00023163"/>
    </source>
</evidence>
<keyword evidence="1" id="KW-0805">Transcription regulation</keyword>
<dbReference type="PANTHER" id="PTHR43280:SF29">
    <property type="entry name" value="ARAC-FAMILY TRANSCRIPTIONAL REGULATOR"/>
    <property type="match status" value="1"/>
</dbReference>
<dbReference type="Proteomes" id="UP001596378">
    <property type="component" value="Unassembled WGS sequence"/>
</dbReference>
<keyword evidence="3" id="KW-0804">Transcription</keyword>
<dbReference type="Gene3D" id="1.10.10.60">
    <property type="entry name" value="Homeodomain-like"/>
    <property type="match status" value="2"/>
</dbReference>
<comment type="caution">
    <text evidence="6">The sequence shown here is derived from an EMBL/GenBank/DDBJ whole genome shotgun (WGS) entry which is preliminary data.</text>
</comment>
<gene>
    <name evidence="6" type="ORF">ACFQMJ_03860</name>
</gene>
<dbReference type="InterPro" id="IPR018062">
    <property type="entry name" value="HTH_AraC-typ_CS"/>
</dbReference>
<dbReference type="PROSITE" id="PS01124">
    <property type="entry name" value="HTH_ARAC_FAMILY_2"/>
    <property type="match status" value="1"/>
</dbReference>
<evidence type="ECO:0000313" key="6">
    <source>
        <dbReference type="EMBL" id="MFC7147664.1"/>
    </source>
</evidence>
<keyword evidence="4" id="KW-1133">Transmembrane helix</keyword>
<evidence type="ECO:0000256" key="1">
    <source>
        <dbReference type="ARBA" id="ARBA00023015"/>
    </source>
</evidence>
<dbReference type="PANTHER" id="PTHR43280">
    <property type="entry name" value="ARAC-FAMILY TRANSCRIPTIONAL REGULATOR"/>
    <property type="match status" value="1"/>
</dbReference>
<evidence type="ECO:0000256" key="4">
    <source>
        <dbReference type="SAM" id="Phobius"/>
    </source>
</evidence>
<dbReference type="SMART" id="SM00342">
    <property type="entry name" value="HTH_ARAC"/>
    <property type="match status" value="1"/>
</dbReference>
<dbReference type="Pfam" id="PF12833">
    <property type="entry name" value="HTH_18"/>
    <property type="match status" value="1"/>
</dbReference>
<protein>
    <submittedName>
        <fullName evidence="6">Helix-turn-helix domain-containing protein</fullName>
    </submittedName>
</protein>